<protein>
    <recommendedName>
        <fullName evidence="4">CbtA family protein</fullName>
    </recommendedName>
</protein>
<keyword evidence="1" id="KW-1133">Transmembrane helix</keyword>
<proteinExistence type="predicted"/>
<keyword evidence="1" id="KW-0812">Transmembrane</keyword>
<reference evidence="2 3" key="1">
    <citation type="journal article" date="2009" name="Int. J. Syst. Evol. Microbiol.">
        <title>Nocardioides caeni sp. nov., isolated from wastewater.</title>
        <authorList>
            <person name="Yoon J.H."/>
            <person name="Kang S.J."/>
            <person name="Park S."/>
            <person name="Kim W."/>
            <person name="Oh T.K."/>
        </authorList>
    </citation>
    <scope>NUCLEOTIDE SEQUENCE [LARGE SCALE GENOMIC DNA]</scope>
    <source>
        <strain evidence="2 3">DSM 23134</strain>
    </source>
</reference>
<dbReference type="Proteomes" id="UP000307087">
    <property type="component" value="Unassembled WGS sequence"/>
</dbReference>
<accession>A0A4S8NHA2</accession>
<evidence type="ECO:0000313" key="2">
    <source>
        <dbReference type="EMBL" id="THV16137.1"/>
    </source>
</evidence>
<feature type="transmembrane region" description="Helical" evidence="1">
    <location>
        <begin position="88"/>
        <end position="113"/>
    </location>
</feature>
<feature type="transmembrane region" description="Helical" evidence="1">
    <location>
        <begin position="193"/>
        <end position="212"/>
    </location>
</feature>
<organism evidence="2 3">
    <name type="scientific">Nocardioides caeni</name>
    <dbReference type="NCBI Taxonomy" id="574700"/>
    <lineage>
        <taxon>Bacteria</taxon>
        <taxon>Bacillati</taxon>
        <taxon>Actinomycetota</taxon>
        <taxon>Actinomycetes</taxon>
        <taxon>Propionibacteriales</taxon>
        <taxon>Nocardioidaceae</taxon>
        <taxon>Nocardioides</taxon>
    </lineage>
</organism>
<dbReference type="Pfam" id="PF09490">
    <property type="entry name" value="CbtA"/>
    <property type="match status" value="1"/>
</dbReference>
<feature type="transmembrane region" description="Helical" evidence="1">
    <location>
        <begin position="232"/>
        <end position="256"/>
    </location>
</feature>
<dbReference type="EMBL" id="STGW01000003">
    <property type="protein sequence ID" value="THV16137.1"/>
    <property type="molecule type" value="Genomic_DNA"/>
</dbReference>
<dbReference type="AlphaFoldDB" id="A0A4S8NHA2"/>
<feature type="transmembrane region" description="Helical" evidence="1">
    <location>
        <begin position="16"/>
        <end position="38"/>
    </location>
</feature>
<gene>
    <name evidence="2" type="ORF">E9934_07370</name>
</gene>
<dbReference type="RefSeq" id="WP_136562232.1">
    <property type="nucleotide sequence ID" value="NZ_BAABLS010000010.1"/>
</dbReference>
<name>A0A4S8NHA2_9ACTN</name>
<comment type="caution">
    <text evidence="2">The sequence shown here is derived from an EMBL/GenBank/DDBJ whole genome shotgun (WGS) entry which is preliminary data.</text>
</comment>
<feature type="transmembrane region" description="Helical" evidence="1">
    <location>
        <begin position="161"/>
        <end position="181"/>
    </location>
</feature>
<evidence type="ECO:0000313" key="3">
    <source>
        <dbReference type="Proteomes" id="UP000307087"/>
    </source>
</evidence>
<evidence type="ECO:0008006" key="4">
    <source>
        <dbReference type="Google" id="ProtNLM"/>
    </source>
</evidence>
<keyword evidence="3" id="KW-1185">Reference proteome</keyword>
<dbReference type="InterPro" id="IPR012666">
    <property type="entry name" value="CbtA_put"/>
</dbReference>
<sequence length="272" mass="27698">MSTLPGENSVLSPRSFLLRGLAAGLVAGLIAFLVAFAFGEPYVDDAIALEEAAAAQMTPAEVAAEEAAAAAEDDSGMVEISRDDQRSWGLLTGTVAIGTALGGLAALAAAAVVGRLGLSARGSTALVALLGFVAVGLVPFAKYPATPPAVGSGDTIGGRTASYFALLLVSVLAVIAAVVVAQRLRDRMDGWSAAGLVAGGYLVVIGVAMWLLPSVNELGDFPADTLWYFRRSSLLVLAAMWATIGVVLVAAIGRLTDRATADAQRRELAASL</sequence>
<keyword evidence="1" id="KW-0472">Membrane</keyword>
<dbReference type="OrthoDB" id="6851830at2"/>
<evidence type="ECO:0000256" key="1">
    <source>
        <dbReference type="SAM" id="Phobius"/>
    </source>
</evidence>
<feature type="transmembrane region" description="Helical" evidence="1">
    <location>
        <begin position="125"/>
        <end position="141"/>
    </location>
</feature>